<dbReference type="EMBL" id="JAVDYG010000001">
    <property type="protein sequence ID" value="MDR7361895.1"/>
    <property type="molecule type" value="Genomic_DNA"/>
</dbReference>
<name>A0ABU2BTD7_9ACTN</name>
<comment type="caution">
    <text evidence="3">The sequence shown here is derived from an EMBL/GenBank/DDBJ whole genome shotgun (WGS) entry which is preliminary data.</text>
</comment>
<dbReference type="Pfam" id="PF02720">
    <property type="entry name" value="DUF222"/>
    <property type="match status" value="1"/>
</dbReference>
<dbReference type="Proteomes" id="UP001183648">
    <property type="component" value="Unassembled WGS sequence"/>
</dbReference>
<accession>A0ABU2BTD7</accession>
<feature type="region of interest" description="Disordered" evidence="1">
    <location>
        <begin position="294"/>
        <end position="313"/>
    </location>
</feature>
<dbReference type="InterPro" id="IPR003615">
    <property type="entry name" value="HNH_nuc"/>
</dbReference>
<gene>
    <name evidence="3" type="ORF">J2S63_001448</name>
</gene>
<evidence type="ECO:0000313" key="3">
    <source>
        <dbReference type="EMBL" id="MDR7361895.1"/>
    </source>
</evidence>
<reference evidence="3 4" key="1">
    <citation type="submission" date="2023-07" db="EMBL/GenBank/DDBJ databases">
        <title>Sequencing the genomes of 1000 actinobacteria strains.</title>
        <authorList>
            <person name="Klenk H.-P."/>
        </authorList>
    </citation>
    <scope>NUCLEOTIDE SEQUENCE [LARGE SCALE GENOMIC DNA]</scope>
    <source>
        <strain evidence="3 4">DSM 19426</strain>
    </source>
</reference>
<keyword evidence="4" id="KW-1185">Reference proteome</keyword>
<protein>
    <recommendedName>
        <fullName evidence="2">DUF222 domain-containing protein</fullName>
    </recommendedName>
</protein>
<evidence type="ECO:0000256" key="1">
    <source>
        <dbReference type="SAM" id="MobiDB-lite"/>
    </source>
</evidence>
<organism evidence="3 4">
    <name type="scientific">Nocardioides marmoribigeumensis</name>
    <dbReference type="NCBI Taxonomy" id="433649"/>
    <lineage>
        <taxon>Bacteria</taxon>
        <taxon>Bacillati</taxon>
        <taxon>Actinomycetota</taxon>
        <taxon>Actinomycetes</taxon>
        <taxon>Propionibacteriales</taxon>
        <taxon>Nocardioidaceae</taxon>
        <taxon>Nocardioides</taxon>
    </lineage>
</organism>
<sequence length="483" mass="52522">MTAAAATALDPEWVQASLAADESAREGRSTLRRDLLDRVAQQHATIRAAEADELVTVTEWADLHRADAADHLLTVAAGVGPRPRLAAWDTCPVDLSGIPVDEYALAELATTLQVSDTMARELTEDALELRERLPRTWGRIVALQVPVWKARILARRTRQLSPEAADYLDRHLAAHLHKLSAGRIKAAADAAVLRFDPDRAAADAAEAGERRGVWFDFESGEALEGAAGPDGTGRFSGVADLPDVLAFKDALEAKASELAILGDESSEQVRMSKALGVLADPQHALDLTATAAAVAEADPDSDGRDRRPARRRTPLGLDRTIHIHLHTATETARIQASGLPAAASPVSRAAVERWIAELAPGVRVKVTPLVNLNDHDAVDEHEAPEHIKVRVDERDHVCVFPYCTRRVRADRDHIEPYLDPDEGGPPGQTSDLNLARLCRYHHRVKTHAGWAYRRLPSEPGAYQWVSPLGDHFLVDGTGTTPLT</sequence>
<dbReference type="CDD" id="cd00085">
    <property type="entry name" value="HNHc"/>
    <property type="match status" value="1"/>
</dbReference>
<feature type="domain" description="DUF222" evidence="2">
    <location>
        <begin position="106"/>
        <end position="217"/>
    </location>
</feature>
<proteinExistence type="predicted"/>
<dbReference type="RefSeq" id="WP_310300570.1">
    <property type="nucleotide sequence ID" value="NZ_BAAAPS010000008.1"/>
</dbReference>
<evidence type="ECO:0000313" key="4">
    <source>
        <dbReference type="Proteomes" id="UP001183648"/>
    </source>
</evidence>
<evidence type="ECO:0000259" key="2">
    <source>
        <dbReference type="Pfam" id="PF02720"/>
    </source>
</evidence>
<dbReference type="InterPro" id="IPR003870">
    <property type="entry name" value="DUF222"/>
</dbReference>